<name>A0ACC0XAH3_9ROSI</name>
<comment type="caution">
    <text evidence="1">The sequence shown here is derived from an EMBL/GenBank/DDBJ whole genome shotgun (WGS) entry which is preliminary data.</text>
</comment>
<protein>
    <submittedName>
        <fullName evidence="1">Uncharacterized protein</fullName>
    </submittedName>
</protein>
<evidence type="ECO:0000313" key="1">
    <source>
        <dbReference type="EMBL" id="KAJ0013278.1"/>
    </source>
</evidence>
<proteinExistence type="predicted"/>
<sequence>MTSCLRKRKKLQNTDESVFLTKNGQILLEKLITSCNGKCDLICGFSAYELKNAIDNYALQKVIRDGFVYRLYKGVLQDRTVSIMKFNDILDEGETHINDAVVGTVGYIAPEYMITSKNGADYWLLNHVMKLIEDGRFEEVVDPILLRDKSCPIKEKLLQTLTELVLKCVCESAEDRPTMIDVAKQLKQMSNVQLK</sequence>
<dbReference type="Proteomes" id="UP001163603">
    <property type="component" value="Chromosome 13"/>
</dbReference>
<gene>
    <name evidence="1" type="ORF">Pint_19845</name>
</gene>
<organism evidence="1 2">
    <name type="scientific">Pistacia integerrima</name>
    <dbReference type="NCBI Taxonomy" id="434235"/>
    <lineage>
        <taxon>Eukaryota</taxon>
        <taxon>Viridiplantae</taxon>
        <taxon>Streptophyta</taxon>
        <taxon>Embryophyta</taxon>
        <taxon>Tracheophyta</taxon>
        <taxon>Spermatophyta</taxon>
        <taxon>Magnoliopsida</taxon>
        <taxon>eudicotyledons</taxon>
        <taxon>Gunneridae</taxon>
        <taxon>Pentapetalae</taxon>
        <taxon>rosids</taxon>
        <taxon>malvids</taxon>
        <taxon>Sapindales</taxon>
        <taxon>Anacardiaceae</taxon>
        <taxon>Pistacia</taxon>
    </lineage>
</organism>
<keyword evidence="2" id="KW-1185">Reference proteome</keyword>
<dbReference type="EMBL" id="CM047748">
    <property type="protein sequence ID" value="KAJ0013278.1"/>
    <property type="molecule type" value="Genomic_DNA"/>
</dbReference>
<evidence type="ECO:0000313" key="2">
    <source>
        <dbReference type="Proteomes" id="UP001163603"/>
    </source>
</evidence>
<accession>A0ACC0XAH3</accession>
<reference evidence="2" key="1">
    <citation type="journal article" date="2023" name="G3 (Bethesda)">
        <title>Genome assembly and association tests identify interacting loci associated with vigor, precocity, and sex in interspecific pistachio rootstocks.</title>
        <authorList>
            <person name="Palmer W."/>
            <person name="Jacygrad E."/>
            <person name="Sagayaradj S."/>
            <person name="Cavanaugh K."/>
            <person name="Han R."/>
            <person name="Bertier L."/>
            <person name="Beede B."/>
            <person name="Kafkas S."/>
            <person name="Golino D."/>
            <person name="Preece J."/>
            <person name="Michelmore R."/>
        </authorList>
    </citation>
    <scope>NUCLEOTIDE SEQUENCE [LARGE SCALE GENOMIC DNA]</scope>
</reference>